<dbReference type="Pfam" id="PF03167">
    <property type="entry name" value="UDG"/>
    <property type="match status" value="1"/>
</dbReference>
<dbReference type="InterPro" id="IPR036895">
    <property type="entry name" value="Uracil-DNA_glycosylase-like_sf"/>
</dbReference>
<comment type="caution">
    <text evidence="2">The sequence shown here is derived from an EMBL/GenBank/DDBJ whole genome shotgun (WGS) entry which is preliminary data.</text>
</comment>
<organism evidence="2 3">
    <name type="scientific">Bifidobacterium gallicum DSM 20093 = LMG 11596</name>
    <dbReference type="NCBI Taxonomy" id="561180"/>
    <lineage>
        <taxon>Bacteria</taxon>
        <taxon>Bacillati</taxon>
        <taxon>Actinomycetota</taxon>
        <taxon>Actinomycetes</taxon>
        <taxon>Bifidobacteriales</taxon>
        <taxon>Bifidobacteriaceae</taxon>
        <taxon>Bifidobacterium</taxon>
    </lineage>
</organism>
<name>A0A087AIV4_9BIFI</name>
<sequence length="200" mass="22406">MTTTTRRRKPVSQGTWMHVEHGFGPCWNEHSRVLFLGTMASPKSREAGFFYMHPQNRFWPIMQTLFANPDDPDDRVGTTAQSRRAFALRHGFALWDTVESCDILGASDSSIRNVHPADLAPIIQGSNIDHIYPAGTKAMQLYEKYCKPKLAQDGIDLPVTALPSTSPAYAVKTLQQVTDMFRERMDPRDIEALRAGVGGK</sequence>
<protein>
    <submittedName>
        <fullName evidence="2">DNA glycosylase</fullName>
    </submittedName>
</protein>
<dbReference type="OrthoDB" id="9799921at2"/>
<dbReference type="SUPFAM" id="SSF52141">
    <property type="entry name" value="Uracil-DNA glycosylase-like"/>
    <property type="match status" value="1"/>
</dbReference>
<evidence type="ECO:0000313" key="3">
    <source>
        <dbReference type="Proteomes" id="UP000029074"/>
    </source>
</evidence>
<dbReference type="CDD" id="cd10032">
    <property type="entry name" value="UDG-F6_HDG"/>
    <property type="match status" value="1"/>
</dbReference>
<dbReference type="AlphaFoldDB" id="A0A087AIV4"/>
<evidence type="ECO:0000259" key="1">
    <source>
        <dbReference type="Pfam" id="PF03167"/>
    </source>
</evidence>
<feature type="domain" description="Uracil-DNA glycosylase-like" evidence="1">
    <location>
        <begin position="28"/>
        <end position="173"/>
    </location>
</feature>
<accession>A0A087AIV4</accession>
<reference evidence="2 3" key="1">
    <citation type="submission" date="2014-03" db="EMBL/GenBank/DDBJ databases">
        <title>Genomics of Bifidobacteria.</title>
        <authorList>
            <person name="Ventura M."/>
            <person name="Milani C."/>
            <person name="Lugli G.A."/>
        </authorList>
    </citation>
    <scope>NUCLEOTIDE SEQUENCE [LARGE SCALE GENOMIC DNA]</scope>
    <source>
        <strain evidence="2 3">LMG 11596</strain>
    </source>
</reference>
<dbReference type="Proteomes" id="UP000029074">
    <property type="component" value="Unassembled WGS sequence"/>
</dbReference>
<dbReference type="InterPro" id="IPR005122">
    <property type="entry name" value="Uracil-DNA_glycosylase-like"/>
</dbReference>
<evidence type="ECO:0000313" key="2">
    <source>
        <dbReference type="EMBL" id="KFI58704.1"/>
    </source>
</evidence>
<dbReference type="Gene3D" id="3.40.470.10">
    <property type="entry name" value="Uracil-DNA glycosylase-like domain"/>
    <property type="match status" value="1"/>
</dbReference>
<proteinExistence type="predicted"/>
<dbReference type="RefSeq" id="WP_052295071.1">
    <property type="nucleotide sequence ID" value="NZ_ABXB03000001.1"/>
</dbReference>
<dbReference type="EMBL" id="JGYW01000005">
    <property type="protein sequence ID" value="KFI58704.1"/>
    <property type="molecule type" value="Genomic_DNA"/>
</dbReference>
<gene>
    <name evidence="2" type="ORF">BGLCM_0997</name>
</gene>
<keyword evidence="3" id="KW-1185">Reference proteome</keyword>